<evidence type="ECO:0000313" key="14">
    <source>
        <dbReference type="EMBL" id="RGE71958.1"/>
    </source>
</evidence>
<evidence type="ECO:0000256" key="3">
    <source>
        <dbReference type="ARBA" id="ARBA00004713"/>
    </source>
</evidence>
<dbReference type="SUPFAM" id="SSF52374">
    <property type="entry name" value="Nucleotidylyl transferase"/>
    <property type="match status" value="1"/>
</dbReference>
<dbReference type="InterPro" id="IPR011913">
    <property type="entry name" value="RfaE_dom_I"/>
</dbReference>
<dbReference type="UniPathway" id="UPA00356">
    <property type="reaction ID" value="UER00437"/>
</dbReference>
<dbReference type="HAMAP" id="MF_01603">
    <property type="entry name" value="HldE"/>
    <property type="match status" value="1"/>
</dbReference>
<dbReference type="Gene3D" id="3.40.1190.20">
    <property type="match status" value="1"/>
</dbReference>
<evidence type="ECO:0000256" key="7">
    <source>
        <dbReference type="ARBA" id="ARBA00022777"/>
    </source>
</evidence>
<keyword evidence="5 11" id="KW-0548">Nucleotidyltransferase</keyword>
<dbReference type="GO" id="GO:0009244">
    <property type="term" value="P:lipopolysaccharide core region biosynthetic process"/>
    <property type="evidence" value="ECO:0007669"/>
    <property type="project" value="UniProtKB-UniPathway"/>
</dbReference>
<keyword evidence="10 11" id="KW-0119">Carbohydrate metabolism</keyword>
<evidence type="ECO:0000256" key="9">
    <source>
        <dbReference type="ARBA" id="ARBA00023268"/>
    </source>
</evidence>
<evidence type="ECO:0000256" key="11">
    <source>
        <dbReference type="HAMAP-Rule" id="MF_01603"/>
    </source>
</evidence>
<dbReference type="InterPro" id="IPR014729">
    <property type="entry name" value="Rossmann-like_a/b/a_fold"/>
</dbReference>
<comment type="similarity">
    <text evidence="11">In the N-terminal section; belongs to the carbohydrate kinase PfkB family.</text>
</comment>
<evidence type="ECO:0000259" key="13">
    <source>
        <dbReference type="Pfam" id="PF01467"/>
    </source>
</evidence>
<dbReference type="InterPro" id="IPR023030">
    <property type="entry name" value="Bifunc_HldE"/>
</dbReference>
<feature type="binding site" evidence="11">
    <location>
        <begin position="190"/>
        <end position="193"/>
    </location>
    <ligand>
        <name>ATP</name>
        <dbReference type="ChEBI" id="CHEBI:30616"/>
    </ligand>
</feature>
<gene>
    <name evidence="11" type="primary">hldE</name>
    <name evidence="14" type="ORF">DWY69_10825</name>
</gene>
<keyword evidence="8 11" id="KW-0067">ATP-binding</keyword>
<evidence type="ECO:0000256" key="5">
    <source>
        <dbReference type="ARBA" id="ARBA00022695"/>
    </source>
</evidence>
<dbReference type="GO" id="GO:0005524">
    <property type="term" value="F:ATP binding"/>
    <property type="evidence" value="ECO:0007669"/>
    <property type="project" value="UniProtKB-UniRule"/>
</dbReference>
<feature type="region of interest" description="Cytidylyltransferase" evidence="11">
    <location>
        <begin position="346"/>
        <end position="499"/>
    </location>
</feature>
<comment type="pathway">
    <text evidence="11">Nucleotide-sugar biosynthesis; ADP-L-glycero-beta-D-manno-heptose biosynthesis; ADP-L-glycero-beta-D-manno-heptose from D-glycero-beta-D-manno-heptose 7-phosphate: step 3/4.</text>
</comment>
<comment type="similarity">
    <text evidence="11">In the C-terminal section; belongs to the cytidylyltransferase family.</text>
</comment>
<comment type="pathway">
    <text evidence="11">Nucleotide-sugar biosynthesis; ADP-L-glycero-beta-D-manno-heptose biosynthesis; ADP-L-glycero-beta-D-manno-heptose from D-glycero-beta-D-manno-heptose 7-phosphate: step 1/4.</text>
</comment>
<evidence type="ECO:0000256" key="2">
    <source>
        <dbReference type="ARBA" id="ARBA00003753"/>
    </source>
</evidence>
<dbReference type="CDD" id="cd01172">
    <property type="entry name" value="RfaE_like"/>
    <property type="match status" value="1"/>
</dbReference>
<comment type="subunit">
    <text evidence="11">Homodimer.</text>
</comment>
<dbReference type="InterPro" id="IPR029056">
    <property type="entry name" value="Ribokinase-like"/>
</dbReference>
<evidence type="ECO:0000256" key="8">
    <source>
        <dbReference type="ARBA" id="ARBA00022840"/>
    </source>
</evidence>
<dbReference type="GO" id="GO:0016773">
    <property type="term" value="F:phosphotransferase activity, alcohol group as acceptor"/>
    <property type="evidence" value="ECO:0007669"/>
    <property type="project" value="InterPro"/>
</dbReference>
<evidence type="ECO:0000256" key="10">
    <source>
        <dbReference type="ARBA" id="ARBA00023277"/>
    </source>
</evidence>
<sequence length="499" mass="55286">MSNKVLIIGDAMLDTYIYGKVGRISPEAPVPVIESFKIMQCLGGAGNVARNAVALGSEVSVIFTFGMDQDGDSLHEMLKEWGINCQYLLRSYSLKTINKTRVVGNDQQIARIDYNDLYSLTTEMEENIVRFLEEAIPKNDIIIISDYGKGTCSKLVCNKVIELSGRKPVIVDPKGSNWEKYRGASVITPNLKEANTFSSKEVKNNSEAVEKEYGNLAERIGIKYLLLTRSEEGMSLLSSRLTYHISAYSHEVYDVSGAGDTVVAALASYVHSGLENIIEAARIANIAAGLVVAKPGTAVVTKDEIQQQMALDDFRRPESKIYSLNDYDKVKKLVSFWRTAGNKIVTANGCFDILHRGHIKLLREAKSLGDKLIVAINSDASVKRLKGEERPVNSEMDRAYVISSIDAVDAVIIFDPFEMPVVLDEQELSLMSEKAKKTYSEAPMALMKMIMPDVHIKGGDYKKEDIPEAIYAECLAIVRTEEGYSTTNVINKMCSVKEQ</sequence>
<dbReference type="EC" id="2.7.7.70" evidence="11"/>
<feature type="active site" evidence="11">
    <location>
        <position position="260"/>
    </location>
</feature>
<organism evidence="14 15">
    <name type="scientific">Eisenbergiella massiliensis</name>
    <dbReference type="NCBI Taxonomy" id="1720294"/>
    <lineage>
        <taxon>Bacteria</taxon>
        <taxon>Bacillati</taxon>
        <taxon>Bacillota</taxon>
        <taxon>Clostridia</taxon>
        <taxon>Lachnospirales</taxon>
        <taxon>Lachnospiraceae</taxon>
        <taxon>Eisenbergiella</taxon>
    </lineage>
</organism>
<dbReference type="GO" id="GO:0033785">
    <property type="term" value="F:heptose 7-phosphate kinase activity"/>
    <property type="evidence" value="ECO:0007669"/>
    <property type="project" value="UniProtKB-UniRule"/>
</dbReference>
<dbReference type="Pfam" id="PF01467">
    <property type="entry name" value="CTP_transf_like"/>
    <property type="match status" value="1"/>
</dbReference>
<dbReference type="GO" id="GO:0005829">
    <property type="term" value="C:cytosol"/>
    <property type="evidence" value="ECO:0007669"/>
    <property type="project" value="TreeGrafter"/>
</dbReference>
<dbReference type="GO" id="GO:0033786">
    <property type="term" value="F:heptose-1-phosphate adenylyltransferase activity"/>
    <property type="evidence" value="ECO:0007669"/>
    <property type="project" value="UniProtKB-UniRule"/>
</dbReference>
<keyword evidence="6 11" id="KW-0547">Nucleotide-binding</keyword>
<dbReference type="SUPFAM" id="SSF53613">
    <property type="entry name" value="Ribokinase-like"/>
    <property type="match status" value="1"/>
</dbReference>
<comment type="catalytic activity">
    <reaction evidence="11">
        <text>D-glycero-beta-D-manno-heptose 1-phosphate + ATP + H(+) = ADP-D-glycero-beta-D-manno-heptose + diphosphate</text>
        <dbReference type="Rhea" id="RHEA:27465"/>
        <dbReference type="ChEBI" id="CHEBI:15378"/>
        <dbReference type="ChEBI" id="CHEBI:30616"/>
        <dbReference type="ChEBI" id="CHEBI:33019"/>
        <dbReference type="ChEBI" id="CHEBI:59967"/>
        <dbReference type="ChEBI" id="CHEBI:61593"/>
        <dbReference type="EC" id="2.7.7.70"/>
    </reaction>
</comment>
<keyword evidence="9 11" id="KW-0511">Multifunctional enzyme</keyword>
<dbReference type="Proteomes" id="UP000261166">
    <property type="component" value="Unassembled WGS sequence"/>
</dbReference>
<evidence type="ECO:0000256" key="6">
    <source>
        <dbReference type="ARBA" id="ARBA00022741"/>
    </source>
</evidence>
<dbReference type="GO" id="GO:0097171">
    <property type="term" value="P:ADP-L-glycero-beta-D-manno-heptose biosynthetic process"/>
    <property type="evidence" value="ECO:0007669"/>
    <property type="project" value="UniProtKB-UniPathway"/>
</dbReference>
<evidence type="ECO:0000256" key="4">
    <source>
        <dbReference type="ARBA" id="ARBA00022679"/>
    </source>
</evidence>
<evidence type="ECO:0000256" key="1">
    <source>
        <dbReference type="ARBA" id="ARBA00002319"/>
    </source>
</evidence>
<evidence type="ECO:0000259" key="12">
    <source>
        <dbReference type="Pfam" id="PF00294"/>
    </source>
</evidence>
<comment type="caution">
    <text evidence="14">The sequence shown here is derived from an EMBL/GenBank/DDBJ whole genome shotgun (WGS) entry which is preliminary data.</text>
</comment>
<feature type="region of interest" description="Ribokinase" evidence="11">
    <location>
        <begin position="1"/>
        <end position="315"/>
    </location>
</feature>
<dbReference type="NCBIfam" id="TIGR00125">
    <property type="entry name" value="cyt_tran_rel"/>
    <property type="match status" value="1"/>
</dbReference>
<dbReference type="PANTHER" id="PTHR46969:SF1">
    <property type="entry name" value="BIFUNCTIONAL PROTEIN HLDE"/>
    <property type="match status" value="1"/>
</dbReference>
<evidence type="ECO:0000313" key="15">
    <source>
        <dbReference type="Proteomes" id="UP000261166"/>
    </source>
</evidence>
<dbReference type="UniPathway" id="UPA00958"/>
<name>A0A3E3IXZ8_9FIRM</name>
<proteinExistence type="inferred from homology"/>
<dbReference type="PROSITE" id="PS00584">
    <property type="entry name" value="PFKB_KINASES_2"/>
    <property type="match status" value="1"/>
</dbReference>
<dbReference type="Pfam" id="PF00294">
    <property type="entry name" value="PfkB"/>
    <property type="match status" value="1"/>
</dbReference>
<dbReference type="Gene3D" id="3.40.50.620">
    <property type="entry name" value="HUPs"/>
    <property type="match status" value="1"/>
</dbReference>
<dbReference type="InterPro" id="IPR011611">
    <property type="entry name" value="PfkB_dom"/>
</dbReference>
<comment type="function">
    <text evidence="1 11">Catalyzes the phosphorylation of D-glycero-D-manno-heptose 7-phosphate at the C-1 position to selectively form D-glycero-beta-D-manno-heptose-1,7-bisphosphate.</text>
</comment>
<keyword evidence="7 11" id="KW-0418">Kinase</keyword>
<comment type="function">
    <text evidence="2 11">Catalyzes the ADP transfer from ATP to D-glycero-beta-D-manno-heptose 1-phosphate, yielding ADP-D-glycero-beta-D-manno-heptose.</text>
</comment>
<comment type="catalytic activity">
    <reaction evidence="11">
        <text>D-glycero-beta-D-manno-heptose 7-phosphate + ATP = D-glycero-beta-D-manno-heptose 1,7-bisphosphate + ADP + H(+)</text>
        <dbReference type="Rhea" id="RHEA:27473"/>
        <dbReference type="ChEBI" id="CHEBI:15378"/>
        <dbReference type="ChEBI" id="CHEBI:30616"/>
        <dbReference type="ChEBI" id="CHEBI:60204"/>
        <dbReference type="ChEBI" id="CHEBI:60208"/>
        <dbReference type="ChEBI" id="CHEBI:456216"/>
        <dbReference type="EC" id="2.7.1.167"/>
    </reaction>
</comment>
<accession>A0A3E3IXZ8</accession>
<feature type="domain" description="Cytidyltransferase-like" evidence="13">
    <location>
        <begin position="347"/>
        <end position="490"/>
    </location>
</feature>
<feature type="domain" description="Carbohydrate kinase PfkB" evidence="12">
    <location>
        <begin position="3"/>
        <end position="299"/>
    </location>
</feature>
<dbReference type="AlphaFoldDB" id="A0A3E3IXZ8"/>
<dbReference type="OrthoDB" id="9802794at2"/>
<dbReference type="EC" id="2.7.1.167" evidence="11"/>
<dbReference type="InterPro" id="IPR004821">
    <property type="entry name" value="Cyt_trans-like"/>
</dbReference>
<keyword evidence="4 11" id="KW-0808">Transferase</keyword>
<protein>
    <recommendedName>
        <fullName evidence="11">Bifunctional protein HldE</fullName>
    </recommendedName>
    <domain>
        <recommendedName>
            <fullName evidence="11">D-beta-D-heptose 7-phosphate kinase</fullName>
            <ecNumber evidence="11">2.7.1.167</ecNumber>
        </recommendedName>
        <alternativeName>
            <fullName evidence="11">D-beta-D-heptose 7-phosphotransferase</fullName>
        </alternativeName>
        <alternativeName>
            <fullName evidence="11">D-glycero-beta-D-manno-heptose-7-phosphate kinase</fullName>
        </alternativeName>
    </domain>
    <domain>
        <recommendedName>
            <fullName evidence="11">D-beta-D-heptose 1-phosphate adenylyltransferase</fullName>
            <ecNumber evidence="11">2.7.7.70</ecNumber>
        </recommendedName>
        <alternativeName>
            <fullName evidence="11">D-glycero-beta-D-manno-heptose 1-phosphate adenylyltransferase</fullName>
        </alternativeName>
    </domain>
</protein>
<comment type="pathway">
    <text evidence="3">Bacterial outer membrane biogenesis; LPS core biosynthesis.</text>
</comment>
<dbReference type="RefSeq" id="WP_025488882.1">
    <property type="nucleotide sequence ID" value="NZ_JALETP010000313.1"/>
</dbReference>
<reference evidence="14 15" key="1">
    <citation type="submission" date="2018-08" db="EMBL/GenBank/DDBJ databases">
        <title>A genome reference for cultivated species of the human gut microbiota.</title>
        <authorList>
            <person name="Zou Y."/>
            <person name="Xue W."/>
            <person name="Luo G."/>
        </authorList>
    </citation>
    <scope>NUCLEOTIDE SEQUENCE [LARGE SCALE GENOMIC DNA]</scope>
    <source>
        <strain evidence="14 15">AF26-4BH</strain>
    </source>
</reference>
<dbReference type="InterPro" id="IPR002173">
    <property type="entry name" value="Carboh/pur_kinase_PfkB_CS"/>
</dbReference>
<dbReference type="PANTHER" id="PTHR46969">
    <property type="entry name" value="BIFUNCTIONAL PROTEIN HLDE"/>
    <property type="match status" value="1"/>
</dbReference>
<dbReference type="EMBL" id="QVLU01000008">
    <property type="protein sequence ID" value="RGE71958.1"/>
    <property type="molecule type" value="Genomic_DNA"/>
</dbReference>